<name>A0A8S0TC69_OLEEU</name>
<evidence type="ECO:0000313" key="1">
    <source>
        <dbReference type="EMBL" id="CAA3002856.1"/>
    </source>
</evidence>
<reference evidence="1 2" key="1">
    <citation type="submission" date="2019-12" db="EMBL/GenBank/DDBJ databases">
        <authorList>
            <person name="Alioto T."/>
            <person name="Alioto T."/>
            <person name="Gomez Garrido J."/>
        </authorList>
    </citation>
    <scope>NUCLEOTIDE SEQUENCE [LARGE SCALE GENOMIC DNA]</scope>
</reference>
<dbReference type="EMBL" id="CACTIH010005886">
    <property type="protein sequence ID" value="CAA3002856.1"/>
    <property type="molecule type" value="Genomic_DNA"/>
</dbReference>
<accession>A0A8S0TC69</accession>
<evidence type="ECO:0000313" key="2">
    <source>
        <dbReference type="Proteomes" id="UP000594638"/>
    </source>
</evidence>
<sequence length="138" mass="15696">MGHVRDASWPRQGCSLISRHFYAIFGTRCTSHVKDTLGTQPDFQVFLGSFWDMVCRPCPVRVQAMTGTWPDFSGIFGQFQGTFMEHGVRTRLGQDGTQADFQAQEGNVVCRPSQGRRLVPRHSRKFLRHGVHAKSRTR</sequence>
<dbReference type="AlphaFoldDB" id="A0A8S0TC69"/>
<dbReference type="Gramene" id="OE9A070484T1">
    <property type="protein sequence ID" value="OE9A070484C1"/>
    <property type="gene ID" value="OE9A070484"/>
</dbReference>
<gene>
    <name evidence="1" type="ORF">OLEA9_A070484</name>
</gene>
<dbReference type="Proteomes" id="UP000594638">
    <property type="component" value="Unassembled WGS sequence"/>
</dbReference>
<organism evidence="1 2">
    <name type="scientific">Olea europaea subsp. europaea</name>
    <dbReference type="NCBI Taxonomy" id="158383"/>
    <lineage>
        <taxon>Eukaryota</taxon>
        <taxon>Viridiplantae</taxon>
        <taxon>Streptophyta</taxon>
        <taxon>Embryophyta</taxon>
        <taxon>Tracheophyta</taxon>
        <taxon>Spermatophyta</taxon>
        <taxon>Magnoliopsida</taxon>
        <taxon>eudicotyledons</taxon>
        <taxon>Gunneridae</taxon>
        <taxon>Pentapetalae</taxon>
        <taxon>asterids</taxon>
        <taxon>lamiids</taxon>
        <taxon>Lamiales</taxon>
        <taxon>Oleaceae</taxon>
        <taxon>Oleeae</taxon>
        <taxon>Olea</taxon>
    </lineage>
</organism>
<protein>
    <submittedName>
        <fullName evidence="1">Uncharacterized protein</fullName>
    </submittedName>
</protein>
<proteinExistence type="predicted"/>
<keyword evidence="2" id="KW-1185">Reference proteome</keyword>
<comment type="caution">
    <text evidence="1">The sequence shown here is derived from an EMBL/GenBank/DDBJ whole genome shotgun (WGS) entry which is preliminary data.</text>
</comment>